<dbReference type="SUPFAM" id="SSF55979">
    <property type="entry name" value="DNA clamp"/>
    <property type="match status" value="2"/>
</dbReference>
<dbReference type="PRINTS" id="PR00339">
    <property type="entry name" value="PCNACYCLIN"/>
</dbReference>
<dbReference type="NCBIfam" id="TIGR00590">
    <property type="entry name" value="pcna"/>
    <property type="match status" value="1"/>
</dbReference>
<keyword evidence="2 4" id="KW-0238">DNA-binding</keyword>
<dbReference type="EMBL" id="VDLU01000003">
    <property type="protein sequence ID" value="TNJ27412.1"/>
    <property type="molecule type" value="Genomic_DNA"/>
</dbReference>
<dbReference type="GO" id="GO:0019985">
    <property type="term" value="P:translesion synthesis"/>
    <property type="evidence" value="ECO:0007669"/>
    <property type="project" value="TreeGrafter"/>
</dbReference>
<dbReference type="GO" id="GO:0006275">
    <property type="term" value="P:regulation of DNA replication"/>
    <property type="evidence" value="ECO:0007669"/>
    <property type="project" value="InterPro"/>
</dbReference>
<dbReference type="Gene3D" id="3.70.10.10">
    <property type="match status" value="1"/>
</dbReference>
<proteinExistence type="inferred from homology"/>
<name>A0A4Z1SNP1_GIAMU</name>
<evidence type="ECO:0000313" key="7">
    <source>
        <dbReference type="EMBL" id="TNJ27412.1"/>
    </source>
</evidence>
<keyword evidence="4" id="KW-0235">DNA replication</keyword>
<dbReference type="HAMAP" id="MF_00317">
    <property type="entry name" value="DNApol_clamp_arch"/>
    <property type="match status" value="1"/>
</dbReference>
<feature type="domain" description="Proliferating cell nuclear antigen PCNA C-terminal" evidence="6">
    <location>
        <begin position="135"/>
        <end position="279"/>
    </location>
</feature>
<organism evidence="7 8">
    <name type="scientific">Giardia muris</name>
    <dbReference type="NCBI Taxonomy" id="5742"/>
    <lineage>
        <taxon>Eukaryota</taxon>
        <taxon>Metamonada</taxon>
        <taxon>Diplomonadida</taxon>
        <taxon>Hexamitidae</taxon>
        <taxon>Giardiinae</taxon>
        <taxon>Giardia</taxon>
    </lineage>
</organism>
<dbReference type="GO" id="GO:0043626">
    <property type="term" value="C:PCNA complex"/>
    <property type="evidence" value="ECO:0007669"/>
    <property type="project" value="TreeGrafter"/>
</dbReference>
<dbReference type="InterPro" id="IPR000730">
    <property type="entry name" value="Pr_cel_nuc_antig"/>
</dbReference>
<dbReference type="CDD" id="cd00577">
    <property type="entry name" value="PCNA"/>
    <property type="match status" value="1"/>
</dbReference>
<dbReference type="PANTHER" id="PTHR11352:SF0">
    <property type="entry name" value="PROLIFERATING CELL NUCLEAR ANTIGEN"/>
    <property type="match status" value="1"/>
</dbReference>
<gene>
    <name evidence="7" type="ORF">GMRT_11288</name>
</gene>
<keyword evidence="3" id="KW-0539">Nucleus</keyword>
<evidence type="ECO:0000256" key="4">
    <source>
        <dbReference type="RuleBase" id="RU003671"/>
    </source>
</evidence>
<keyword evidence="8" id="KW-1185">Reference proteome</keyword>
<evidence type="ECO:0000259" key="6">
    <source>
        <dbReference type="Pfam" id="PF02747"/>
    </source>
</evidence>
<dbReference type="InterPro" id="IPR046938">
    <property type="entry name" value="DNA_clamp_sf"/>
</dbReference>
<accession>A0A4Z1SNP1</accession>
<dbReference type="VEuPathDB" id="GiardiaDB:GMRT_11288"/>
<dbReference type="GO" id="GO:0006298">
    <property type="term" value="P:mismatch repair"/>
    <property type="evidence" value="ECO:0007669"/>
    <property type="project" value="TreeGrafter"/>
</dbReference>
<dbReference type="InterPro" id="IPR022649">
    <property type="entry name" value="Pr_cel_nuc_antig_C"/>
</dbReference>
<dbReference type="GO" id="GO:0003677">
    <property type="term" value="F:DNA binding"/>
    <property type="evidence" value="ECO:0007669"/>
    <property type="project" value="UniProtKB-KW"/>
</dbReference>
<dbReference type="Proteomes" id="UP000315496">
    <property type="component" value="Chromosome 3"/>
</dbReference>
<comment type="similarity">
    <text evidence="1 4">Belongs to the PCNA family.</text>
</comment>
<comment type="subcellular location">
    <subcellularLocation>
        <location evidence="3">Nucleus</location>
    </subcellularLocation>
</comment>
<feature type="domain" description="Proliferating cell nuclear antigen PCNA N-terminal" evidence="5">
    <location>
        <begin position="8"/>
        <end position="130"/>
    </location>
</feature>
<dbReference type="OrthoDB" id="534348at2759"/>
<dbReference type="GO" id="GO:0030337">
    <property type="term" value="F:DNA polymerase processivity factor activity"/>
    <property type="evidence" value="ECO:0007669"/>
    <property type="project" value="InterPro"/>
</dbReference>
<sequence length="301" mass="33792">MSAGTLNFELTFHDAVTVKRIFETLVLLAKDVPMMITDNGLVIETIDNGRIALISLNLPATFFRNFRCERSTVLGIRTASFLRVIKFCSNDDLITLSQRTSTTDQLDILVEARAYNQTMSFSLRLYRLDDSQLDIQRPDFESMAIISSGRFTTLVRDLMSIGKTCRIMTNLADSSISFEVMGDDTKGTITLSSTGLSSLKNEDDEQHDLNDLNSDGIGEVEIKIKQPVDKKYPLNYISHFTKAASLSETVMLELSDTSPMRVCYRLKGGNNGYLAFLLAYKMDDDDLDEEQEQDYGGDDDI</sequence>
<dbReference type="Pfam" id="PF00705">
    <property type="entry name" value="PCNA_N"/>
    <property type="match status" value="1"/>
</dbReference>
<dbReference type="Pfam" id="PF02747">
    <property type="entry name" value="PCNA_C"/>
    <property type="match status" value="1"/>
</dbReference>
<dbReference type="PANTHER" id="PTHR11352">
    <property type="entry name" value="PROLIFERATING CELL NUCLEAR ANTIGEN"/>
    <property type="match status" value="1"/>
</dbReference>
<reference evidence="7 8" key="1">
    <citation type="submission" date="2019-05" db="EMBL/GenBank/DDBJ databases">
        <title>The compact genome of Giardia muris reveals important steps in the evolution of intestinal protozoan parasites.</title>
        <authorList>
            <person name="Xu F."/>
            <person name="Jimenez-Gonzalez A."/>
            <person name="Einarsson E."/>
            <person name="Astvaldsson A."/>
            <person name="Peirasmaki D."/>
            <person name="Eckmann L."/>
            <person name="Andersson J.O."/>
            <person name="Svard S.G."/>
            <person name="Jerlstrom-Hultqvist J."/>
        </authorList>
    </citation>
    <scope>NUCLEOTIDE SEQUENCE [LARGE SCALE GENOMIC DNA]</scope>
    <source>
        <strain evidence="7 8">Roberts-Thomson</strain>
    </source>
</reference>
<evidence type="ECO:0000256" key="1">
    <source>
        <dbReference type="ARBA" id="ARBA00010462"/>
    </source>
</evidence>
<dbReference type="AlphaFoldDB" id="A0A4Z1SNP1"/>
<dbReference type="InterPro" id="IPR022648">
    <property type="entry name" value="Pr_cel_nuc_antig_N"/>
</dbReference>
<comment type="function">
    <text evidence="3">This protein is an auxiliary protein of DNA polymerase delta and is involved in the control of eukaryotic DNA replication by increasing the polymerase's processivity during elongation of the leading strand.</text>
</comment>
<evidence type="ECO:0000313" key="8">
    <source>
        <dbReference type="Proteomes" id="UP000315496"/>
    </source>
</evidence>
<comment type="caution">
    <text evidence="7">The sequence shown here is derived from an EMBL/GenBank/DDBJ whole genome shotgun (WGS) entry which is preliminary data.</text>
</comment>
<protein>
    <recommendedName>
        <fullName evidence="3">DNA sliding clamp PCNA</fullName>
    </recommendedName>
</protein>
<evidence type="ECO:0000256" key="3">
    <source>
        <dbReference type="RuleBase" id="RU000641"/>
    </source>
</evidence>
<evidence type="ECO:0000256" key="2">
    <source>
        <dbReference type="ARBA" id="ARBA00023125"/>
    </source>
</evidence>
<dbReference type="GO" id="GO:0006272">
    <property type="term" value="P:leading strand elongation"/>
    <property type="evidence" value="ECO:0007669"/>
    <property type="project" value="TreeGrafter"/>
</dbReference>
<evidence type="ECO:0000259" key="5">
    <source>
        <dbReference type="Pfam" id="PF00705"/>
    </source>
</evidence>